<organism evidence="1 2">
    <name type="scientific">Deinococcus antarcticus</name>
    <dbReference type="NCBI Taxonomy" id="1298767"/>
    <lineage>
        <taxon>Bacteria</taxon>
        <taxon>Thermotogati</taxon>
        <taxon>Deinococcota</taxon>
        <taxon>Deinococci</taxon>
        <taxon>Deinococcales</taxon>
        <taxon>Deinococcaceae</taxon>
        <taxon>Deinococcus</taxon>
    </lineage>
</organism>
<gene>
    <name evidence="1" type="ORF">ACFOPQ_10045</name>
</gene>
<feature type="non-terminal residue" evidence="1">
    <location>
        <position position="1"/>
    </location>
</feature>
<evidence type="ECO:0000313" key="2">
    <source>
        <dbReference type="Proteomes" id="UP001595748"/>
    </source>
</evidence>
<evidence type="ECO:0000313" key="1">
    <source>
        <dbReference type="EMBL" id="MFC3861100.1"/>
    </source>
</evidence>
<reference evidence="2" key="1">
    <citation type="journal article" date="2019" name="Int. J. Syst. Evol. Microbiol.">
        <title>The Global Catalogue of Microorganisms (GCM) 10K type strain sequencing project: providing services to taxonomists for standard genome sequencing and annotation.</title>
        <authorList>
            <consortium name="The Broad Institute Genomics Platform"/>
            <consortium name="The Broad Institute Genome Sequencing Center for Infectious Disease"/>
            <person name="Wu L."/>
            <person name="Ma J."/>
        </authorList>
    </citation>
    <scope>NUCLEOTIDE SEQUENCE [LARGE SCALE GENOMIC DNA]</scope>
    <source>
        <strain evidence="2">CCTCC AB 2013263</strain>
    </source>
</reference>
<accession>A0ABV8AA75</accession>
<comment type="caution">
    <text evidence="1">The sequence shown here is derived from an EMBL/GenBank/DDBJ whole genome shotgun (WGS) entry which is preliminary data.</text>
</comment>
<dbReference type="Proteomes" id="UP001595748">
    <property type="component" value="Unassembled WGS sequence"/>
</dbReference>
<dbReference type="EMBL" id="JBHRZF010000121">
    <property type="protein sequence ID" value="MFC3861100.1"/>
    <property type="molecule type" value="Genomic_DNA"/>
</dbReference>
<sequence>PLVFVAMTPLMSSWHSGANQIRQIIRAGLAFSMPDAKTPRSSEITAAHIEDDQVKPPNTVQGVNPARQVSEFAFFGDGRGIHNELDDRWTPTASTQRSLEGAKRVASHGPDQQPRVPLLVIQESTDCSRRLTADMIKTRQTQPSQKAGQHHGQRVLMLSALTCREHVSIKASSAVNLFRHNLNMREKDVLDKFFEN</sequence>
<protein>
    <submittedName>
        <fullName evidence="1">Uncharacterized protein</fullName>
    </submittedName>
</protein>
<name>A0ABV8AA75_9DEIO</name>
<keyword evidence="2" id="KW-1185">Reference proteome</keyword>
<proteinExistence type="predicted"/>
<dbReference type="RefSeq" id="WP_380077666.1">
    <property type="nucleotide sequence ID" value="NZ_JBHRZF010000121.1"/>
</dbReference>